<dbReference type="InParanoid" id="W4JQV1"/>
<dbReference type="HOGENOM" id="CLU_1489206_0_0_1"/>
<dbReference type="GeneID" id="20674443"/>
<evidence type="ECO:0000313" key="1">
    <source>
        <dbReference type="EMBL" id="ETW75913.1"/>
    </source>
</evidence>
<dbReference type="RefSeq" id="XP_009552151.1">
    <property type="nucleotide sequence ID" value="XM_009553856.1"/>
</dbReference>
<dbReference type="KEGG" id="hir:HETIRDRAFT_430387"/>
<name>W4JQV1_HETIT</name>
<keyword evidence="2" id="KW-1185">Reference proteome</keyword>
<protein>
    <submittedName>
        <fullName evidence="1">Uncharacterized protein</fullName>
    </submittedName>
</protein>
<gene>
    <name evidence="1" type="ORF">HETIRDRAFT_430387</name>
</gene>
<evidence type="ECO:0000313" key="2">
    <source>
        <dbReference type="Proteomes" id="UP000030671"/>
    </source>
</evidence>
<dbReference type="AlphaFoldDB" id="W4JQV1"/>
<accession>W4JQV1</accession>
<sequence length="181" mass="20401">MTRSSARFPPEAKQHRSRDNITWTCAMHARRSSDYGMLEGPRILQRWRDVGEGTGHATVKPSHGQAPGQRRGIGGRLGPVVFYTTCCAVLYCRSGDACAAMRRRRRPVGYSWYRTRNASRGEARRDARVSKSRRRAHRAYKPRTGLRASCTVAFPCSARRRRALAALCCAWTASDGLLYLQ</sequence>
<dbReference type="Proteomes" id="UP000030671">
    <property type="component" value="Unassembled WGS sequence"/>
</dbReference>
<reference evidence="1 2" key="1">
    <citation type="journal article" date="2012" name="New Phytol.">
        <title>Insight into trade-off between wood decay and parasitism from the genome of a fungal forest pathogen.</title>
        <authorList>
            <person name="Olson A."/>
            <person name="Aerts A."/>
            <person name="Asiegbu F."/>
            <person name="Belbahri L."/>
            <person name="Bouzid O."/>
            <person name="Broberg A."/>
            <person name="Canback B."/>
            <person name="Coutinho P.M."/>
            <person name="Cullen D."/>
            <person name="Dalman K."/>
            <person name="Deflorio G."/>
            <person name="van Diepen L.T."/>
            <person name="Dunand C."/>
            <person name="Duplessis S."/>
            <person name="Durling M."/>
            <person name="Gonthier P."/>
            <person name="Grimwood J."/>
            <person name="Fossdal C.G."/>
            <person name="Hansson D."/>
            <person name="Henrissat B."/>
            <person name="Hietala A."/>
            <person name="Himmelstrand K."/>
            <person name="Hoffmeister D."/>
            <person name="Hogberg N."/>
            <person name="James T.Y."/>
            <person name="Karlsson M."/>
            <person name="Kohler A."/>
            <person name="Kues U."/>
            <person name="Lee Y.H."/>
            <person name="Lin Y.C."/>
            <person name="Lind M."/>
            <person name="Lindquist E."/>
            <person name="Lombard V."/>
            <person name="Lucas S."/>
            <person name="Lunden K."/>
            <person name="Morin E."/>
            <person name="Murat C."/>
            <person name="Park J."/>
            <person name="Raffaello T."/>
            <person name="Rouze P."/>
            <person name="Salamov A."/>
            <person name="Schmutz J."/>
            <person name="Solheim H."/>
            <person name="Stahlberg J."/>
            <person name="Velez H."/>
            <person name="de Vries R.P."/>
            <person name="Wiebenga A."/>
            <person name="Woodward S."/>
            <person name="Yakovlev I."/>
            <person name="Garbelotto M."/>
            <person name="Martin F."/>
            <person name="Grigoriev I.V."/>
            <person name="Stenlid J."/>
        </authorList>
    </citation>
    <scope>NUCLEOTIDE SEQUENCE [LARGE SCALE GENOMIC DNA]</scope>
    <source>
        <strain evidence="1 2">TC 32-1</strain>
    </source>
</reference>
<proteinExistence type="predicted"/>
<dbReference type="EMBL" id="KI925465">
    <property type="protein sequence ID" value="ETW75913.1"/>
    <property type="molecule type" value="Genomic_DNA"/>
</dbReference>
<organism evidence="1 2">
    <name type="scientific">Heterobasidion irregulare (strain TC 32-1)</name>
    <dbReference type="NCBI Taxonomy" id="747525"/>
    <lineage>
        <taxon>Eukaryota</taxon>
        <taxon>Fungi</taxon>
        <taxon>Dikarya</taxon>
        <taxon>Basidiomycota</taxon>
        <taxon>Agaricomycotina</taxon>
        <taxon>Agaricomycetes</taxon>
        <taxon>Russulales</taxon>
        <taxon>Bondarzewiaceae</taxon>
        <taxon>Heterobasidion</taxon>
        <taxon>Heterobasidion annosum species complex</taxon>
    </lineage>
</organism>